<feature type="compositionally biased region" description="Basic and acidic residues" evidence="5">
    <location>
        <begin position="15"/>
        <end position="33"/>
    </location>
</feature>
<evidence type="ECO:0000256" key="1">
    <source>
        <dbReference type="ARBA" id="ARBA00013459"/>
    </source>
</evidence>
<dbReference type="GO" id="GO:0030686">
    <property type="term" value="C:90S preribosome"/>
    <property type="evidence" value="ECO:0007669"/>
    <property type="project" value="TreeGrafter"/>
</dbReference>
<dbReference type="PANTHER" id="PTHR23325">
    <property type="entry name" value="SERUM RESPONSE FACTOR-BINDING"/>
    <property type="match status" value="1"/>
</dbReference>
<dbReference type="OrthoDB" id="3364872at2759"/>
<dbReference type="GO" id="GO:0005634">
    <property type="term" value="C:nucleus"/>
    <property type="evidence" value="ECO:0007669"/>
    <property type="project" value="TreeGrafter"/>
</dbReference>
<feature type="compositionally biased region" description="Basic and acidic residues" evidence="5">
    <location>
        <begin position="190"/>
        <end position="202"/>
    </location>
</feature>
<dbReference type="EMBL" id="LIAE01007774">
    <property type="protein sequence ID" value="PAV77100.1"/>
    <property type="molecule type" value="Genomic_DNA"/>
</dbReference>
<feature type="compositionally biased region" description="Basic and acidic residues" evidence="5">
    <location>
        <begin position="209"/>
        <end position="223"/>
    </location>
</feature>
<feature type="region of interest" description="Disordered" evidence="5">
    <location>
        <begin position="387"/>
        <end position="461"/>
    </location>
</feature>
<evidence type="ECO:0000259" key="6">
    <source>
        <dbReference type="Pfam" id="PF09073"/>
    </source>
</evidence>
<dbReference type="InterPro" id="IPR037393">
    <property type="entry name" value="Bud22/SRFB1"/>
</dbReference>
<feature type="domain" description="Bud22" evidence="6">
    <location>
        <begin position="426"/>
        <end position="460"/>
    </location>
</feature>
<dbReference type="Pfam" id="PF09073">
    <property type="entry name" value="BUD22"/>
    <property type="match status" value="1"/>
</dbReference>
<feature type="region of interest" description="Disordered" evidence="5">
    <location>
        <begin position="1"/>
        <end position="37"/>
    </location>
</feature>
<proteinExistence type="predicted"/>
<evidence type="ECO:0000256" key="2">
    <source>
        <dbReference type="ARBA" id="ARBA00023054"/>
    </source>
</evidence>
<feature type="compositionally biased region" description="Acidic residues" evidence="5">
    <location>
        <begin position="278"/>
        <end position="293"/>
    </location>
</feature>
<comment type="caution">
    <text evidence="7">The sequence shown here is derived from an EMBL/GenBank/DDBJ whole genome shotgun (WGS) entry which is preliminary data.</text>
</comment>
<keyword evidence="2" id="KW-0175">Coiled coil</keyword>
<evidence type="ECO:0000313" key="7">
    <source>
        <dbReference type="EMBL" id="PAV77100.1"/>
    </source>
</evidence>
<evidence type="ECO:0000256" key="3">
    <source>
        <dbReference type="ARBA" id="ARBA00025646"/>
    </source>
</evidence>
<evidence type="ECO:0000256" key="4">
    <source>
        <dbReference type="ARBA" id="ARBA00033254"/>
    </source>
</evidence>
<dbReference type="PANTHER" id="PTHR23325:SF1">
    <property type="entry name" value="SERUM RESPONSE FACTOR-BINDING PROTEIN 1"/>
    <property type="match status" value="1"/>
</dbReference>
<comment type="function">
    <text evidence="3">May be involved in regulating transcriptional activation of cardiac genes during the aging process. May play a role in biosynthesis and/or processing of SLC2A4 in adipose cells.</text>
</comment>
<reference evidence="7 8" key="1">
    <citation type="journal article" date="2017" name="Curr. Biol.">
        <title>Genome architecture and evolution of a unichromosomal asexual nematode.</title>
        <authorList>
            <person name="Fradin H."/>
            <person name="Zegar C."/>
            <person name="Gutwein M."/>
            <person name="Lucas J."/>
            <person name="Kovtun M."/>
            <person name="Corcoran D."/>
            <person name="Baugh L.R."/>
            <person name="Kiontke K."/>
            <person name="Gunsalus K."/>
            <person name="Fitch D.H."/>
            <person name="Piano F."/>
        </authorList>
    </citation>
    <scope>NUCLEOTIDE SEQUENCE [LARGE SCALE GENOMIC DNA]</scope>
    <source>
        <strain evidence="7">PF1309</strain>
    </source>
</reference>
<keyword evidence="8" id="KW-1185">Reference proteome</keyword>
<dbReference type="STRING" id="2018661.A0A2A2KT16"/>
<protein>
    <recommendedName>
        <fullName evidence="1">Serum response factor-binding protein 1</fullName>
    </recommendedName>
    <alternativeName>
        <fullName evidence="4">SRF-dependent transcription regulation-associated protein</fullName>
    </alternativeName>
</protein>
<feature type="compositionally biased region" description="Basic and acidic residues" evidence="5">
    <location>
        <begin position="387"/>
        <end position="399"/>
    </location>
</feature>
<name>A0A2A2KT16_9BILA</name>
<organism evidence="7 8">
    <name type="scientific">Diploscapter pachys</name>
    <dbReference type="NCBI Taxonomy" id="2018661"/>
    <lineage>
        <taxon>Eukaryota</taxon>
        <taxon>Metazoa</taxon>
        <taxon>Ecdysozoa</taxon>
        <taxon>Nematoda</taxon>
        <taxon>Chromadorea</taxon>
        <taxon>Rhabditida</taxon>
        <taxon>Rhabditina</taxon>
        <taxon>Rhabditomorpha</taxon>
        <taxon>Rhabditoidea</taxon>
        <taxon>Rhabditidae</taxon>
        <taxon>Diploscapter</taxon>
    </lineage>
</organism>
<gene>
    <name evidence="7" type="ORF">WR25_12877</name>
</gene>
<sequence>MKRKASNDGTKGKKAKEESENREDLKSPPKIQEEENLLTAGALNNEIIKMRHVLDKSKRSLTLKLVRKIKEIRKNKNKFQKKDADSDKSKMKIKRFDEELTAIKSIDKDSVTKFALMNKKTLIQLNITDKTPAVERVTYKLVHEKPLVEAVKAYRSKYEMWETTTAYLLQRFGKINAQKKAQELLAASKAEPEKVPSEDSKKSKAVKKEKKEPEKLTTSKADEETPSEPSISDVSDADQFDEESGDEVLEDEDVQNEEEGDTLSDDDNLDSEAGRDVEDVELGSDSDEEQEAEMVEKRRRLLLGIAGIEERVERVQKIERKEEKANSKDVINKVLQRTIQEIPISLKKVGKQAQMKQSTKAPIDISKIKKPTFDIVDSSEAVVRRLDDLKDSESSEKSGKPSKKKSKKVKADNSSFLQGILTQADTEKRSEMVHPSWEAKKKMKEKMKDAQPKGKKIVFDD</sequence>
<evidence type="ECO:0000313" key="8">
    <source>
        <dbReference type="Proteomes" id="UP000218231"/>
    </source>
</evidence>
<feature type="compositionally biased region" description="Acidic residues" evidence="5">
    <location>
        <begin position="235"/>
        <end position="270"/>
    </location>
</feature>
<feature type="compositionally biased region" description="Basic and acidic residues" evidence="5">
    <location>
        <begin position="425"/>
        <end position="461"/>
    </location>
</feature>
<dbReference type="AlphaFoldDB" id="A0A2A2KT16"/>
<accession>A0A2A2KT16</accession>
<dbReference type="GO" id="GO:0030490">
    <property type="term" value="P:maturation of SSU-rRNA"/>
    <property type="evidence" value="ECO:0007669"/>
    <property type="project" value="TreeGrafter"/>
</dbReference>
<feature type="region of interest" description="Disordered" evidence="5">
    <location>
        <begin position="187"/>
        <end position="294"/>
    </location>
</feature>
<evidence type="ECO:0000256" key="5">
    <source>
        <dbReference type="SAM" id="MobiDB-lite"/>
    </source>
</evidence>
<dbReference type="InterPro" id="IPR015158">
    <property type="entry name" value="Bud22_dom"/>
</dbReference>
<dbReference type="Proteomes" id="UP000218231">
    <property type="component" value="Unassembled WGS sequence"/>
</dbReference>